<dbReference type="STRING" id="3871.A0A394DGZ7"/>
<dbReference type="Gramene" id="OIW19887">
    <property type="protein sequence ID" value="OIW19887"/>
    <property type="gene ID" value="TanjilG_27278"/>
</dbReference>
<name>A0A394DGZ7_LUPAN</name>
<dbReference type="InterPro" id="IPR001220">
    <property type="entry name" value="Legume_lectin_dom"/>
</dbReference>
<evidence type="ECO:0000256" key="4">
    <source>
        <dbReference type="SAM" id="Phobius"/>
    </source>
</evidence>
<evidence type="ECO:0000256" key="3">
    <source>
        <dbReference type="ARBA" id="ARBA00023211"/>
    </source>
</evidence>
<organism evidence="6 7">
    <name type="scientific">Lupinus angustifolius</name>
    <name type="common">Narrow-leaved blue lupine</name>
    <dbReference type="NCBI Taxonomy" id="3871"/>
    <lineage>
        <taxon>Eukaryota</taxon>
        <taxon>Viridiplantae</taxon>
        <taxon>Streptophyta</taxon>
        <taxon>Embryophyta</taxon>
        <taxon>Tracheophyta</taxon>
        <taxon>Spermatophyta</taxon>
        <taxon>Magnoliopsida</taxon>
        <taxon>eudicotyledons</taxon>
        <taxon>Gunneridae</taxon>
        <taxon>Pentapetalae</taxon>
        <taxon>rosids</taxon>
        <taxon>fabids</taxon>
        <taxon>Fabales</taxon>
        <taxon>Fabaceae</taxon>
        <taxon>Papilionoideae</taxon>
        <taxon>50 kb inversion clade</taxon>
        <taxon>genistoids sensu lato</taxon>
        <taxon>core genistoids</taxon>
        <taxon>Genisteae</taxon>
        <taxon>Lupinus</taxon>
    </lineage>
</organism>
<accession>A0A394DGZ7</accession>
<dbReference type="Proteomes" id="UP000188354">
    <property type="component" value="Unassembled WGS sequence"/>
</dbReference>
<dbReference type="Pfam" id="PF00139">
    <property type="entry name" value="Lectin_legB"/>
    <property type="match status" value="1"/>
</dbReference>
<comment type="similarity">
    <text evidence="1">Belongs to the leguminous lectin family.</text>
</comment>
<dbReference type="InterPro" id="IPR050258">
    <property type="entry name" value="Leguminous_Lectin"/>
</dbReference>
<feature type="transmembrane region" description="Helical" evidence="4">
    <location>
        <begin position="151"/>
        <end position="174"/>
    </location>
</feature>
<dbReference type="Gene3D" id="2.60.120.200">
    <property type="match status" value="1"/>
</dbReference>
<keyword evidence="4" id="KW-0812">Transmembrane</keyword>
<dbReference type="AlphaFoldDB" id="A0A394DGZ7"/>
<sequence>MVVRLMKLESQWRRIGDYLSPFLLSFNHNPCYILCLIYFSQLFILTEAPQSIGRTPTRSAYDDVNSAMKAIAPVYNFAAAITFISEFLTSSMSLSYVFFEFGDIEANYVGIDINSLQSNAFVTAGLISVTISPTSSKPKNPILSFVMDLSTIFHATLYAGFIASTGLLAGSHFITGWSYEMNGLPLTLDLSYLPQLPGPKKKQTFMIIWVSVSVLSLH</sequence>
<evidence type="ECO:0000313" key="7">
    <source>
        <dbReference type="Proteomes" id="UP000188354"/>
    </source>
</evidence>
<gene>
    <name evidence="6" type="ORF">TanjilG_27278</name>
</gene>
<keyword evidence="4" id="KW-0472">Membrane</keyword>
<keyword evidence="4" id="KW-1133">Transmembrane helix</keyword>
<dbReference type="SUPFAM" id="SSF49899">
    <property type="entry name" value="Concanavalin A-like lectins/glucanases"/>
    <property type="match status" value="1"/>
</dbReference>
<dbReference type="GO" id="GO:0030246">
    <property type="term" value="F:carbohydrate binding"/>
    <property type="evidence" value="ECO:0007669"/>
    <property type="project" value="UniProtKB-KW"/>
</dbReference>
<dbReference type="PANTHER" id="PTHR32401">
    <property type="entry name" value="CONCANAVALIN A-LIKE LECTIN FAMILY PROTEIN"/>
    <property type="match status" value="1"/>
</dbReference>
<comment type="caution">
    <text evidence="6">The sequence shown here is derived from an EMBL/GenBank/DDBJ whole genome shotgun (WGS) entry which is preliminary data.</text>
</comment>
<evidence type="ECO:0000256" key="2">
    <source>
        <dbReference type="ARBA" id="ARBA00022734"/>
    </source>
</evidence>
<evidence type="ECO:0000256" key="1">
    <source>
        <dbReference type="ARBA" id="ARBA00007606"/>
    </source>
</evidence>
<dbReference type="EMBL" id="MLAU01003901">
    <property type="protein sequence ID" value="OIW19887.1"/>
    <property type="molecule type" value="Genomic_DNA"/>
</dbReference>
<feature type="transmembrane region" description="Helical" evidence="4">
    <location>
        <begin position="74"/>
        <end position="99"/>
    </location>
</feature>
<keyword evidence="2" id="KW-0430">Lectin</keyword>
<reference evidence="6 7" key="1">
    <citation type="journal article" date="2017" name="Plant Biotechnol. J.">
        <title>A comprehensive draft genome sequence for lupin (Lupinus angustifolius), an emerging health food: insights into plant-microbe interactions and legume evolution.</title>
        <authorList>
            <person name="Hane J.K."/>
            <person name="Ming Y."/>
            <person name="Kamphuis L.G."/>
            <person name="Nelson M.N."/>
            <person name="Garg G."/>
            <person name="Atkins C.A."/>
            <person name="Bayer P.E."/>
            <person name="Bravo A."/>
            <person name="Bringans S."/>
            <person name="Cannon S."/>
            <person name="Edwards D."/>
            <person name="Foley R."/>
            <person name="Gao L.L."/>
            <person name="Harrison M.J."/>
            <person name="Huang W."/>
            <person name="Hurgobin B."/>
            <person name="Li S."/>
            <person name="Liu C.W."/>
            <person name="McGrath A."/>
            <person name="Morahan G."/>
            <person name="Murray J."/>
            <person name="Weller J."/>
            <person name="Jian J."/>
            <person name="Singh K.B."/>
        </authorList>
    </citation>
    <scope>NUCLEOTIDE SEQUENCE [LARGE SCALE GENOMIC DNA]</scope>
    <source>
        <strain evidence="7">cv. Tanjil</strain>
        <tissue evidence="6">Whole plant</tissue>
    </source>
</reference>
<keyword evidence="3" id="KW-0464">Manganese</keyword>
<dbReference type="PANTHER" id="PTHR32401:SF50">
    <property type="entry name" value="OS07G0133000 PROTEIN"/>
    <property type="match status" value="1"/>
</dbReference>
<protein>
    <recommendedName>
        <fullName evidence="5">Legume lectin domain-containing protein</fullName>
    </recommendedName>
</protein>
<proteinExistence type="inferred from homology"/>
<evidence type="ECO:0000259" key="5">
    <source>
        <dbReference type="Pfam" id="PF00139"/>
    </source>
</evidence>
<evidence type="ECO:0000313" key="6">
    <source>
        <dbReference type="EMBL" id="OIW19887.1"/>
    </source>
</evidence>
<dbReference type="InterPro" id="IPR013320">
    <property type="entry name" value="ConA-like_dom_sf"/>
</dbReference>
<feature type="domain" description="Legume lectin" evidence="5">
    <location>
        <begin position="126"/>
        <end position="185"/>
    </location>
</feature>
<keyword evidence="7" id="KW-1185">Reference proteome</keyword>